<gene>
    <name evidence="1" type="ORF">Bpfe_008995</name>
</gene>
<reference evidence="1" key="1">
    <citation type="journal article" date="2023" name="PLoS Negl. Trop. Dis.">
        <title>A genome sequence for Biomphalaria pfeifferi, the major vector snail for the human-infecting parasite Schistosoma mansoni.</title>
        <authorList>
            <person name="Bu L."/>
            <person name="Lu L."/>
            <person name="Laidemitt M.R."/>
            <person name="Zhang S.M."/>
            <person name="Mutuku M."/>
            <person name="Mkoji G."/>
            <person name="Steinauer M."/>
            <person name="Loker E.S."/>
        </authorList>
    </citation>
    <scope>NUCLEOTIDE SEQUENCE</scope>
    <source>
        <strain evidence="1">KasaAsao</strain>
    </source>
</reference>
<evidence type="ECO:0000313" key="1">
    <source>
        <dbReference type="EMBL" id="KAK0061613.1"/>
    </source>
</evidence>
<accession>A0AAD8BWS5</accession>
<reference evidence="1" key="2">
    <citation type="submission" date="2023-04" db="EMBL/GenBank/DDBJ databases">
        <authorList>
            <person name="Bu L."/>
            <person name="Lu L."/>
            <person name="Laidemitt M.R."/>
            <person name="Zhang S.M."/>
            <person name="Mutuku M."/>
            <person name="Mkoji G."/>
            <person name="Steinauer M."/>
            <person name="Loker E.S."/>
        </authorList>
    </citation>
    <scope>NUCLEOTIDE SEQUENCE</scope>
    <source>
        <strain evidence="1">KasaAsao</strain>
        <tissue evidence="1">Whole Snail</tissue>
    </source>
</reference>
<protein>
    <submittedName>
        <fullName evidence="1">Ubiquitin carboxyl-terminal hydrolase 34-like isoform X4</fullName>
    </submittedName>
</protein>
<name>A0AAD8BWS5_BIOPF</name>
<dbReference type="GO" id="GO:0016787">
    <property type="term" value="F:hydrolase activity"/>
    <property type="evidence" value="ECO:0007669"/>
    <property type="project" value="UniProtKB-KW"/>
</dbReference>
<comment type="caution">
    <text evidence="1">The sequence shown here is derived from an EMBL/GenBank/DDBJ whole genome shotgun (WGS) entry which is preliminary data.</text>
</comment>
<sequence>MWIIFCNNCRLLFLFFQWGKDDLSVMHRIYQHLLLLLKSAHVHIAPYDSNQTNLVGPSHAKLMSLFSVLNYCLYSRREKLMFTPYFMDLWQLFHPFMLESSSSQPQQTGIADVLVHCESRLS</sequence>
<keyword evidence="2" id="KW-1185">Reference proteome</keyword>
<organism evidence="1 2">
    <name type="scientific">Biomphalaria pfeifferi</name>
    <name type="common">Bloodfluke planorb</name>
    <name type="synonym">Freshwater snail</name>
    <dbReference type="NCBI Taxonomy" id="112525"/>
    <lineage>
        <taxon>Eukaryota</taxon>
        <taxon>Metazoa</taxon>
        <taxon>Spiralia</taxon>
        <taxon>Lophotrochozoa</taxon>
        <taxon>Mollusca</taxon>
        <taxon>Gastropoda</taxon>
        <taxon>Heterobranchia</taxon>
        <taxon>Euthyneura</taxon>
        <taxon>Panpulmonata</taxon>
        <taxon>Hygrophila</taxon>
        <taxon>Lymnaeoidea</taxon>
        <taxon>Planorbidae</taxon>
        <taxon>Biomphalaria</taxon>
    </lineage>
</organism>
<evidence type="ECO:0000313" key="2">
    <source>
        <dbReference type="Proteomes" id="UP001233172"/>
    </source>
</evidence>
<dbReference type="Proteomes" id="UP001233172">
    <property type="component" value="Unassembled WGS sequence"/>
</dbReference>
<dbReference type="EMBL" id="JASAOG010000029">
    <property type="protein sequence ID" value="KAK0061613.1"/>
    <property type="molecule type" value="Genomic_DNA"/>
</dbReference>
<keyword evidence="1" id="KW-0378">Hydrolase</keyword>
<proteinExistence type="predicted"/>
<dbReference type="AlphaFoldDB" id="A0AAD8BWS5"/>